<reference evidence="11" key="1">
    <citation type="journal article" date="2012" name="MBio">
        <title>Comparative genome analysis of Trichophyton rubrum and related dermatophytes reveals candidate genes involved in infection.</title>
        <authorList>
            <person name="Martinez D.A."/>
            <person name="Oliver B.G."/>
            <person name="Graeser Y."/>
            <person name="Goldberg J.M."/>
            <person name="Li W."/>
            <person name="Martinez-Rossi N.M."/>
            <person name="Monod M."/>
            <person name="Shelest E."/>
            <person name="Barton R.C."/>
            <person name="Birch E."/>
            <person name="Brakhage A.A."/>
            <person name="Chen Z."/>
            <person name="Gurr S.J."/>
            <person name="Heiman D."/>
            <person name="Heitman J."/>
            <person name="Kosti I."/>
            <person name="Rossi A."/>
            <person name="Saif S."/>
            <person name="Samalova M."/>
            <person name="Saunders C.W."/>
            <person name="Shea T."/>
            <person name="Summerbell R.C."/>
            <person name="Xu J."/>
            <person name="Young S."/>
            <person name="Zeng Q."/>
            <person name="Birren B.W."/>
            <person name="Cuomo C.A."/>
            <person name="White T.C."/>
        </authorList>
    </citation>
    <scope>NUCLEOTIDE SEQUENCE [LARGE SCALE GENOMIC DNA]</scope>
    <source>
        <strain evidence="11">CBS 112818</strain>
    </source>
</reference>
<evidence type="ECO:0000256" key="2">
    <source>
        <dbReference type="ARBA" id="ARBA00009824"/>
    </source>
</evidence>
<evidence type="ECO:0000256" key="5">
    <source>
        <dbReference type="ARBA" id="ARBA00023136"/>
    </source>
</evidence>
<protein>
    <recommendedName>
        <fullName evidence="9">Glutamyl-tRNA amidotransferase complex subunit Gta3 domain-containing protein</fullName>
    </recommendedName>
</protein>
<dbReference type="AlphaFoldDB" id="F2RQQ1"/>
<dbReference type="SUPFAM" id="SSF53474">
    <property type="entry name" value="alpha/beta-Hydrolases"/>
    <property type="match status" value="1"/>
</dbReference>
<gene>
    <name evidence="10" type="ORF">TESG_01191</name>
</gene>
<keyword evidence="4 8" id="KW-1133">Transmembrane helix</keyword>
<dbReference type="InterPro" id="IPR049545">
    <property type="entry name" value="Gta3_dom"/>
</dbReference>
<dbReference type="InterPro" id="IPR007941">
    <property type="entry name" value="DUF726"/>
</dbReference>
<dbReference type="PANTHER" id="PTHR17920:SF22">
    <property type="entry name" value="DUF726 DOMAIN PROTEIN (AFU_ORTHOLOGUE AFUA_2G12860)"/>
    <property type="match status" value="1"/>
</dbReference>
<feature type="compositionally biased region" description="Polar residues" evidence="7">
    <location>
        <begin position="188"/>
        <end position="205"/>
    </location>
</feature>
<evidence type="ECO:0000256" key="3">
    <source>
        <dbReference type="ARBA" id="ARBA00022692"/>
    </source>
</evidence>
<dbReference type="Pfam" id="PF05277">
    <property type="entry name" value="DUF726"/>
    <property type="match status" value="1"/>
</dbReference>
<name>F2RQQ1_TRIT1</name>
<evidence type="ECO:0000313" key="11">
    <source>
        <dbReference type="Proteomes" id="UP000009172"/>
    </source>
</evidence>
<keyword evidence="6" id="KW-0175">Coiled coil</keyword>
<feature type="transmembrane region" description="Helical" evidence="8">
    <location>
        <begin position="605"/>
        <end position="626"/>
    </location>
</feature>
<proteinExistence type="inferred from homology"/>
<organism evidence="10 11">
    <name type="scientific">Trichophyton tonsurans (strain CBS 112818)</name>
    <name type="common">Scalp ringworm fungus</name>
    <dbReference type="NCBI Taxonomy" id="647933"/>
    <lineage>
        <taxon>Eukaryota</taxon>
        <taxon>Fungi</taxon>
        <taxon>Dikarya</taxon>
        <taxon>Ascomycota</taxon>
        <taxon>Pezizomycotina</taxon>
        <taxon>Eurotiomycetes</taxon>
        <taxon>Eurotiomycetidae</taxon>
        <taxon>Onygenales</taxon>
        <taxon>Arthrodermataceae</taxon>
        <taxon>Trichophyton</taxon>
    </lineage>
</organism>
<keyword evidence="11" id="KW-1185">Reference proteome</keyword>
<feature type="region of interest" description="Disordered" evidence="7">
    <location>
        <begin position="813"/>
        <end position="841"/>
    </location>
</feature>
<evidence type="ECO:0000256" key="4">
    <source>
        <dbReference type="ARBA" id="ARBA00022989"/>
    </source>
</evidence>
<feature type="domain" description="Glutamyl-tRNA amidotransferase complex subunit Gta3" evidence="9">
    <location>
        <begin position="59"/>
        <end position="113"/>
    </location>
</feature>
<keyword evidence="3 8" id="KW-0812">Transmembrane</keyword>
<evidence type="ECO:0000313" key="10">
    <source>
        <dbReference type="EMBL" id="EGD93650.1"/>
    </source>
</evidence>
<dbReference type="Pfam" id="PF20978">
    <property type="entry name" value="Gta3"/>
    <property type="match status" value="1"/>
</dbReference>
<sequence length="938" mass="101344">MVACPALRRALVRANWLVKSPAAGPACYSTAAPTDVSALLSKPTWSVKSLLPASQQEDDAGISPKQLRHLLRLAALPQPASQAEEDEMLKTLASQIHFVKEIQQVDTTGVTPLRSIRDETADAQKENTIDLALLKSALEREEFVGRTRRIRRKPAEKLEKPDGETWDGDALKAASKTMGRYFVVQTSSDYQHAHQQPGDGSQARSQDIREALSDSQCCDLIDLILNTADCMEDLLCPRAEPEMKGSLSRGNALDSEKEDVDLLGGETGQPQRPKGPVRSATTVAAVKAEAEASRHFGSWRDAVLARVREALQDRNGRAPLKPRQAQQSLIDLDDDGLGQRDCALQELPSETKDLIVNSLLLILLSLEHYNAHSRVLLVRVALQLGLQVADVSEHEMKVAHVLLDSVKEMNHAEEELKRRADRSKISRRWKVGLASVAGAALIGVTGGLAAPLVAAGVGTILGGLGLGATVAAGYLGAVAGSSIIIGGLFGAYGAKMSGRMMDRYAREVEDFAFLPLGSTPKPASEPTEARPPSTDNRLRVTIGISGWLTEGKDVIEPWRVLGPDSDVFALRWELQALLRLGSSLTTFVRNTAWTVAGRTVLSKTALAPVVGAVMLPVTISKFSYILDNPFNVAKIRADKAGQILADALINKAQGERSVTLIGYSLGARVIFSCLIALAKRRAFGLVESAILIGSPTPSTTSHWRLMRSVVSGRLVNVYSENDGILQFLYRANSMQLDIAGLEAISDIQGVENYDVTGIVSGHLQYQFSIGKILQRIGFDHLDEREIQRQEHRLEINEEEMKSLEEERIATARAAQTSGTGAKKAAIKVQEGQPRTRSGVEVSSGALPGAVAAATGIAATAGTAVDGADGDHVDNTDDEAPTGIMMVDNDGIEVDDSSDTNECPYPDIEPEQLERDIEEMTRQRLLNAKIDGIQLEDNH</sequence>
<evidence type="ECO:0000256" key="7">
    <source>
        <dbReference type="SAM" id="MobiDB-lite"/>
    </source>
</evidence>
<dbReference type="EMBL" id="GG698480">
    <property type="protein sequence ID" value="EGD93650.1"/>
    <property type="molecule type" value="Genomic_DNA"/>
</dbReference>
<evidence type="ECO:0000259" key="9">
    <source>
        <dbReference type="Pfam" id="PF20978"/>
    </source>
</evidence>
<evidence type="ECO:0000256" key="6">
    <source>
        <dbReference type="SAM" id="Coils"/>
    </source>
</evidence>
<dbReference type="HOGENOM" id="CLU_007407_0_0_1"/>
<accession>F2RQQ1</accession>
<evidence type="ECO:0000256" key="8">
    <source>
        <dbReference type="SAM" id="Phobius"/>
    </source>
</evidence>
<comment type="similarity">
    <text evidence="2">Belongs to the TMCO4 family.</text>
</comment>
<evidence type="ECO:0000256" key="1">
    <source>
        <dbReference type="ARBA" id="ARBA00004141"/>
    </source>
</evidence>
<feature type="region of interest" description="Disordered" evidence="7">
    <location>
        <begin position="188"/>
        <end position="208"/>
    </location>
</feature>
<dbReference type="PANTHER" id="PTHR17920">
    <property type="entry name" value="TRANSMEMBRANE AND COILED-COIL DOMAIN-CONTAINING PROTEIN 4 TMCO4"/>
    <property type="match status" value="1"/>
</dbReference>
<keyword evidence="5 8" id="KW-0472">Membrane</keyword>
<feature type="transmembrane region" description="Helical" evidence="8">
    <location>
        <begin position="474"/>
        <end position="494"/>
    </location>
</feature>
<dbReference type="Proteomes" id="UP000009172">
    <property type="component" value="Unassembled WGS sequence"/>
</dbReference>
<feature type="coiled-coil region" evidence="6">
    <location>
        <begin position="781"/>
        <end position="813"/>
    </location>
</feature>
<comment type="subcellular location">
    <subcellularLocation>
        <location evidence="1">Membrane</location>
        <topology evidence="1">Multi-pass membrane protein</topology>
    </subcellularLocation>
</comment>
<dbReference type="OrthoDB" id="277931at2759"/>
<feature type="transmembrane region" description="Helical" evidence="8">
    <location>
        <begin position="431"/>
        <end position="454"/>
    </location>
</feature>
<dbReference type="GO" id="GO:0016020">
    <property type="term" value="C:membrane"/>
    <property type="evidence" value="ECO:0007669"/>
    <property type="project" value="UniProtKB-SubCell"/>
</dbReference>
<dbReference type="InterPro" id="IPR029058">
    <property type="entry name" value="AB_hydrolase_fold"/>
</dbReference>